<reference evidence="5 6" key="1">
    <citation type="submission" date="2014-03" db="EMBL/GenBank/DDBJ databases">
        <title>Draft Genome of Photorhabdus luminescens BA1, an Egyptian Isolate.</title>
        <authorList>
            <person name="Ghazal S."/>
            <person name="Hurst S.G.IV."/>
            <person name="Morris K."/>
            <person name="Thomas K."/>
            <person name="Tisa L.S."/>
        </authorList>
    </citation>
    <scope>NUCLEOTIDE SEQUENCE [LARGE SCALE GENOMIC DNA]</scope>
    <source>
        <strain evidence="5 6">BA1</strain>
    </source>
</reference>
<keyword evidence="1" id="KW-1133">Transmembrane helix</keyword>
<sequence length="1124" mass="126232">MKKYMTLFWGIFGLPLVLITVCSLMIWFKPAWLNIQGQPLLEKQLAFQCYVLIASVLFLLISVLITRLFVHDARTAFRYWRRQSEVPETVSASPEPDPAFGELTRHLRRRYGSFWRFKVRILMVTGEPEQVEAIVPGLTAQHWQEGEHNLLLWGGSLQVQPDKAQLQALRRLRRRLPLDGVVWAITEDQLGQRTQIETALRMLEKQGQQLGWQAPVYVWNVRHSDWDQRDRSTQTVGCFLSEGGTPEMLAQSLDSLIPTLANRGMEQAIAENRHDFLLRLAQSLRDDGVTRLVRQLTPLLDRPPIRLSGVTFSLPLPVPAGMVEHGWLGDASWGGVLEHVRDSRGQAVGFPWEKSAQWSVIALAALWGVGSVTSFWVNRHQIAVSRERISAASDRQGDLSARLLSQHGLQREIDRLQSQSERGAPWYSRFGFNQNDALLKAMWPVYQRNNAELIRDAAARLLHQRLTELVNLPAGSAQRHQRIKLAYDQLKVYLMMARPEKAEAAVMSRVLMADWPHRAGVTDGLWQNSGEALLTFYAENLPRHPEWKISVDNELVSEVRQILLNQLGQRHAETMLYQKMLRQVAHSYGDLTLAQMTGATDAGRLFSSRQVVPGMFTRQAWEGQVQKAIAQVAASRQEEIDWVLSDGRQPVLKAVSPAELKARLTARYFTDFAGAWLNFLNSLRWHKTHNLSDTIDQLTLMADVRQSPLIALMDTLAYQGEAGQPGAALADSLVKSAQNLFQKNKQPMIDQTRLPAGPLDNAFGPLLALMGKNTEETGLTADPSLSLQTFLTRVTRVRLALQQLANTDDPPAVMEALAQSVFQGKSVALTDTRTYGSLIAASLGAEWNGFGQAVFVQPLTEAWQTVLQPAAASLNEQWQSAVAADWQTDFDGRYPFVAGQNEASLPMLGQFIRADSGRIEQFLHSQLGGVLHKEGKYWVVDKVNSQGLHVNPAFLTAINQLSQVADVLFANGSEGIRFELRAKPVGDVAETDLTIDGQRLRYFNQMESWQRLRWPGDEDNPGVALTWTGVNTGARLYGDYPGTWGLIRWLEAAQVQMLDESRYRLRFTTPEGLPLTWVLRTEVGKGPLALLKLRGFRLPKTIFVEKTGNSLAESGINNDDWGTE</sequence>
<organism evidence="5 6">
    <name type="scientific">Photorhabdus aegyptia</name>
    <dbReference type="NCBI Taxonomy" id="2805098"/>
    <lineage>
        <taxon>Bacteria</taxon>
        <taxon>Pseudomonadati</taxon>
        <taxon>Pseudomonadota</taxon>
        <taxon>Gammaproteobacteria</taxon>
        <taxon>Enterobacterales</taxon>
        <taxon>Morganellaceae</taxon>
        <taxon>Photorhabdus</taxon>
    </lineage>
</organism>
<evidence type="ECO:0000259" key="4">
    <source>
        <dbReference type="Pfam" id="PF21070"/>
    </source>
</evidence>
<evidence type="ECO:0000259" key="3">
    <source>
        <dbReference type="Pfam" id="PF06761"/>
    </source>
</evidence>
<feature type="domain" description="Type VI secretion system component TssM1 helical" evidence="4">
    <location>
        <begin position="869"/>
        <end position="973"/>
    </location>
</feature>
<feature type="domain" description="Type VI secretion system IcmF C-terminal" evidence="2">
    <location>
        <begin position="978"/>
        <end position="1082"/>
    </location>
</feature>
<dbReference type="InterPro" id="IPR048677">
    <property type="entry name" value="TssM1_hel"/>
</dbReference>
<evidence type="ECO:0000313" key="6">
    <source>
        <dbReference type="Proteomes" id="UP000023464"/>
    </source>
</evidence>
<evidence type="ECO:0000313" key="5">
    <source>
        <dbReference type="EMBL" id="EYU14889.1"/>
    </source>
</evidence>
<dbReference type="Pfam" id="PF21070">
    <property type="entry name" value="IcmF_helical"/>
    <property type="match status" value="1"/>
</dbReference>
<dbReference type="RefSeq" id="WP_036779526.1">
    <property type="nucleotide sequence ID" value="NZ_CAWLTM010000079.1"/>
</dbReference>
<evidence type="ECO:0000259" key="2">
    <source>
        <dbReference type="Pfam" id="PF06744"/>
    </source>
</evidence>
<dbReference type="AlphaFoldDB" id="A0A022PH71"/>
<dbReference type="InterPro" id="IPR009612">
    <property type="entry name" value="IcmF-rel"/>
</dbReference>
<feature type="domain" description="IcmF-related" evidence="3">
    <location>
        <begin position="412"/>
        <end position="719"/>
    </location>
</feature>
<gene>
    <name evidence="5" type="ORF">BA1DRAFT_02554</name>
</gene>
<dbReference type="PANTHER" id="PTHR36153:SF1">
    <property type="entry name" value="TYPE VI SECRETION SYSTEM COMPONENT TSSM1"/>
    <property type="match status" value="1"/>
</dbReference>
<protein>
    <recommendedName>
        <fullName evidence="7">Type VI secretion protein VasK</fullName>
    </recommendedName>
</protein>
<comment type="caution">
    <text evidence="5">The sequence shown here is derived from an EMBL/GenBank/DDBJ whole genome shotgun (WGS) entry which is preliminary data.</text>
</comment>
<dbReference type="PATRIC" id="fig|1393736.3.peg.2613"/>
<dbReference type="InterPro" id="IPR010623">
    <property type="entry name" value="IcmF_C"/>
</dbReference>
<evidence type="ECO:0000256" key="1">
    <source>
        <dbReference type="SAM" id="Phobius"/>
    </source>
</evidence>
<keyword evidence="1" id="KW-0812">Transmembrane</keyword>
<dbReference type="PANTHER" id="PTHR36153">
    <property type="entry name" value="INNER MEMBRANE PROTEIN-RELATED"/>
    <property type="match status" value="1"/>
</dbReference>
<dbReference type="Proteomes" id="UP000023464">
    <property type="component" value="Unassembled WGS sequence"/>
</dbReference>
<dbReference type="Pfam" id="PF06761">
    <property type="entry name" value="IcmF-related"/>
    <property type="match status" value="1"/>
</dbReference>
<name>A0A022PH71_9GAMM</name>
<keyword evidence="6" id="KW-1185">Reference proteome</keyword>
<feature type="transmembrane region" description="Helical" evidence="1">
    <location>
        <begin position="7"/>
        <end position="27"/>
    </location>
</feature>
<dbReference type="Pfam" id="PF06744">
    <property type="entry name" value="IcmF_C"/>
    <property type="match status" value="1"/>
</dbReference>
<evidence type="ECO:0008006" key="7">
    <source>
        <dbReference type="Google" id="ProtNLM"/>
    </source>
</evidence>
<feature type="transmembrane region" description="Helical" evidence="1">
    <location>
        <begin position="47"/>
        <end position="70"/>
    </location>
</feature>
<dbReference type="EMBL" id="JFGV01000036">
    <property type="protein sequence ID" value="EYU14889.1"/>
    <property type="molecule type" value="Genomic_DNA"/>
</dbReference>
<dbReference type="InterPro" id="IPR053156">
    <property type="entry name" value="T6SS_TssM-like"/>
</dbReference>
<proteinExistence type="predicted"/>
<keyword evidence="1" id="KW-0472">Membrane</keyword>
<accession>A0A022PH71</accession>